<feature type="signal peptide" evidence="7">
    <location>
        <begin position="1"/>
        <end position="19"/>
    </location>
</feature>
<feature type="non-terminal residue" evidence="9">
    <location>
        <position position="412"/>
    </location>
</feature>
<evidence type="ECO:0000256" key="3">
    <source>
        <dbReference type="ARBA" id="ARBA00022525"/>
    </source>
</evidence>
<dbReference type="InParanoid" id="A3LZN8"/>
<evidence type="ECO:0000256" key="7">
    <source>
        <dbReference type="SAM" id="SignalP"/>
    </source>
</evidence>
<evidence type="ECO:0000256" key="6">
    <source>
        <dbReference type="SAM" id="MobiDB-lite"/>
    </source>
</evidence>
<evidence type="ECO:0000256" key="4">
    <source>
        <dbReference type="ARBA" id="ARBA00022729"/>
    </source>
</evidence>
<dbReference type="GeneID" id="4840765"/>
<sequence>MLLFRCLARAFLFASVALALTISHPQVTRGSINLSFGDLTIKSGSFWSIFDNNISIFKGDIRVKKNAGLFITSTNKLIGLKVELYAGKGSIKNEGLIVFNSLVSLTPSFYKLIGKSFTNKGEIFLISSGCALPTAALLAPKWKNTGSITFYQAKRNNGIVSLGSPGSKIENKGQICLFNQLYKQTTRIVGSGCITADQDSSVFFSNCLMDIDRKQTVYLADSKSSVRAVAIAKPRTFRIAGFGNGNKIGLDLPLFKLLSSPFSYNSRTGILSLRIKGNWGQDFDIGLGYDSRLFKVTTDTSLGLLSVPWGAVKYEGPVPNKQIPSNCRPCKPFPPAPTTTTTTKACSPKSTTSLTTSKTSSPKPTTTSTTSNAQTTITTTWTGTTTRTITETDTPGGTDTVIVEEPTTSNTQ</sequence>
<dbReference type="OMA" id="YETFHIS"/>
<dbReference type="KEGG" id="pic:PICST_79414"/>
<dbReference type="Pfam" id="PF11765">
    <property type="entry name" value="Hyphal_reg_CWP"/>
    <property type="match status" value="1"/>
</dbReference>
<dbReference type="Pfam" id="PF05792">
    <property type="entry name" value="Candida_ALS"/>
    <property type="match status" value="1"/>
</dbReference>
<evidence type="ECO:0000313" key="9">
    <source>
        <dbReference type="EMBL" id="ABN68187.2"/>
    </source>
</evidence>
<keyword evidence="10" id="KW-1185">Reference proteome</keyword>
<keyword evidence="3" id="KW-0964">Secreted</keyword>
<dbReference type="InterPro" id="IPR021031">
    <property type="entry name" value="Hyphal-reg_cell_wall_N"/>
</dbReference>
<evidence type="ECO:0000256" key="5">
    <source>
        <dbReference type="ARBA" id="ARBA00023180"/>
    </source>
</evidence>
<keyword evidence="5" id="KW-0325">Glycoprotein</keyword>
<feature type="chain" id="PRO_5002655751" evidence="7">
    <location>
        <begin position="20"/>
        <end position="412"/>
    </location>
</feature>
<dbReference type="GO" id="GO:0009277">
    <property type="term" value="C:fungal-type cell wall"/>
    <property type="evidence" value="ECO:0007669"/>
    <property type="project" value="UniProtKB-ARBA"/>
</dbReference>
<proteinExistence type="predicted"/>
<keyword evidence="2" id="KW-0134">Cell wall</keyword>
<feature type="region of interest" description="Disordered" evidence="6">
    <location>
        <begin position="338"/>
        <end position="373"/>
    </location>
</feature>
<feature type="domain" description="Hyphally-regulated cell wall protein N-terminal" evidence="8">
    <location>
        <begin position="11"/>
        <end position="337"/>
    </location>
</feature>
<feature type="region of interest" description="Disordered" evidence="6">
    <location>
        <begin position="387"/>
        <end position="412"/>
    </location>
</feature>
<dbReference type="OrthoDB" id="4022214at2759"/>
<name>A3LZN8_PICST</name>
<evidence type="ECO:0000259" key="8">
    <source>
        <dbReference type="Pfam" id="PF11765"/>
    </source>
</evidence>
<evidence type="ECO:0000313" key="10">
    <source>
        <dbReference type="Proteomes" id="UP000002258"/>
    </source>
</evidence>
<gene>
    <name evidence="9" type="primary">HYR6.5</name>
    <name evidence="9" type="ORF">PICST_79414</name>
</gene>
<evidence type="ECO:0000256" key="2">
    <source>
        <dbReference type="ARBA" id="ARBA00022512"/>
    </source>
</evidence>
<comment type="subcellular location">
    <subcellularLocation>
        <location evidence="1">Secreted</location>
        <location evidence="1">Cell wall</location>
    </subcellularLocation>
</comment>
<organism evidence="9 10">
    <name type="scientific">Scheffersomyces stipitis (strain ATCC 58785 / CBS 6054 / NBRC 10063 / NRRL Y-11545)</name>
    <name type="common">Yeast</name>
    <name type="synonym">Pichia stipitis</name>
    <dbReference type="NCBI Taxonomy" id="322104"/>
    <lineage>
        <taxon>Eukaryota</taxon>
        <taxon>Fungi</taxon>
        <taxon>Dikarya</taxon>
        <taxon>Ascomycota</taxon>
        <taxon>Saccharomycotina</taxon>
        <taxon>Pichiomycetes</taxon>
        <taxon>Debaryomycetaceae</taxon>
        <taxon>Scheffersomyces</taxon>
    </lineage>
</organism>
<dbReference type="EMBL" id="CP000501">
    <property type="protein sequence ID" value="ABN68187.2"/>
    <property type="molecule type" value="Genomic_DNA"/>
</dbReference>
<accession>A3LZN8</accession>
<protein>
    <submittedName>
        <fullName evidence="9">von Willebrand factor (VWF2)</fullName>
    </submittedName>
</protein>
<evidence type="ECO:0000256" key="1">
    <source>
        <dbReference type="ARBA" id="ARBA00004191"/>
    </source>
</evidence>
<reference evidence="9 10" key="1">
    <citation type="journal article" date="2007" name="Nat. Biotechnol.">
        <title>Genome sequence of the lignocellulose-bioconverting and xylose-fermenting yeast Pichia stipitis.</title>
        <authorList>
            <person name="Jeffries T.W."/>
            <person name="Grigoriev I.V."/>
            <person name="Grimwood J."/>
            <person name="Laplaza J.M."/>
            <person name="Aerts A."/>
            <person name="Salamov A."/>
            <person name="Schmutz J."/>
            <person name="Lindquist E."/>
            <person name="Dehal P."/>
            <person name="Shapiro H."/>
            <person name="Jin Y.S."/>
            <person name="Passoth V."/>
            <person name="Richardson P.M."/>
        </authorList>
    </citation>
    <scope>NUCLEOTIDE SEQUENCE [LARGE SCALE GENOMIC DNA]</scope>
    <source>
        <strain evidence="10">ATCC 58785 / CBS 6054 / NBRC 10063 / NRRL Y-11545</strain>
    </source>
</reference>
<keyword evidence="4 7" id="KW-0732">Signal</keyword>
<dbReference type="AlphaFoldDB" id="A3LZN8"/>
<dbReference type="InterPro" id="IPR008440">
    <property type="entry name" value="Agglutinin-like_ALS_rpt"/>
</dbReference>
<feature type="compositionally biased region" description="Low complexity" evidence="6">
    <location>
        <begin position="387"/>
        <end position="400"/>
    </location>
</feature>
<dbReference type="Proteomes" id="UP000002258">
    <property type="component" value="Chromosome 7"/>
</dbReference>
<dbReference type="HOGENOM" id="CLU_006199_3_0_1"/>
<dbReference type="RefSeq" id="XP_001386216.2">
    <property type="nucleotide sequence ID" value="XM_001386179.1"/>
</dbReference>
<dbReference type="GO" id="GO:0007155">
    <property type="term" value="P:cell adhesion"/>
    <property type="evidence" value="ECO:0007669"/>
    <property type="project" value="InterPro"/>
</dbReference>